<reference evidence="6" key="2">
    <citation type="submission" date="2021-04" db="EMBL/GenBank/DDBJ databases">
        <authorList>
            <person name="Gilroy R."/>
        </authorList>
    </citation>
    <scope>NUCLEOTIDE SEQUENCE</scope>
    <source>
        <strain evidence="6">CHK188-4685</strain>
    </source>
</reference>
<feature type="domain" description="HTH lysR-type" evidence="5">
    <location>
        <begin position="1"/>
        <end position="58"/>
    </location>
</feature>
<dbReference type="Proteomes" id="UP000886804">
    <property type="component" value="Unassembled WGS sequence"/>
</dbReference>
<dbReference type="FunFam" id="1.10.10.10:FF:000001">
    <property type="entry name" value="LysR family transcriptional regulator"/>
    <property type="match status" value="1"/>
</dbReference>
<dbReference type="AlphaFoldDB" id="A0A9D2RLV5"/>
<dbReference type="PRINTS" id="PR00039">
    <property type="entry name" value="HTHLYSR"/>
</dbReference>
<keyword evidence="3" id="KW-0238">DNA-binding</keyword>
<dbReference type="InterPro" id="IPR036388">
    <property type="entry name" value="WH-like_DNA-bd_sf"/>
</dbReference>
<dbReference type="PROSITE" id="PS50931">
    <property type="entry name" value="HTH_LYSR"/>
    <property type="match status" value="1"/>
</dbReference>
<evidence type="ECO:0000256" key="4">
    <source>
        <dbReference type="ARBA" id="ARBA00023163"/>
    </source>
</evidence>
<comment type="caution">
    <text evidence="6">The sequence shown here is derived from an EMBL/GenBank/DDBJ whole genome shotgun (WGS) entry which is preliminary data.</text>
</comment>
<dbReference type="SUPFAM" id="SSF46785">
    <property type="entry name" value="Winged helix' DNA-binding domain"/>
    <property type="match status" value="1"/>
</dbReference>
<dbReference type="Gene3D" id="1.10.10.10">
    <property type="entry name" value="Winged helix-like DNA-binding domain superfamily/Winged helix DNA-binding domain"/>
    <property type="match status" value="1"/>
</dbReference>
<evidence type="ECO:0000256" key="1">
    <source>
        <dbReference type="ARBA" id="ARBA00009437"/>
    </source>
</evidence>
<dbReference type="PANTHER" id="PTHR30346:SF0">
    <property type="entry name" value="HCA OPERON TRANSCRIPTIONAL ACTIVATOR HCAR"/>
    <property type="match status" value="1"/>
</dbReference>
<dbReference type="EMBL" id="DWYS01000062">
    <property type="protein sequence ID" value="HJB07267.1"/>
    <property type="molecule type" value="Genomic_DNA"/>
</dbReference>
<keyword evidence="2" id="KW-0805">Transcription regulation</keyword>
<dbReference type="InterPro" id="IPR000847">
    <property type="entry name" value="LysR_HTH_N"/>
</dbReference>
<evidence type="ECO:0000313" key="7">
    <source>
        <dbReference type="Proteomes" id="UP000886804"/>
    </source>
</evidence>
<dbReference type="GO" id="GO:0003677">
    <property type="term" value="F:DNA binding"/>
    <property type="evidence" value="ECO:0007669"/>
    <property type="project" value="UniProtKB-KW"/>
</dbReference>
<dbReference type="Gene3D" id="3.40.190.10">
    <property type="entry name" value="Periplasmic binding protein-like II"/>
    <property type="match status" value="2"/>
</dbReference>
<dbReference type="Pfam" id="PF03466">
    <property type="entry name" value="LysR_substrate"/>
    <property type="match status" value="1"/>
</dbReference>
<dbReference type="SUPFAM" id="SSF53850">
    <property type="entry name" value="Periplasmic binding protein-like II"/>
    <property type="match status" value="1"/>
</dbReference>
<protein>
    <submittedName>
        <fullName evidence="6">LysR family transcriptional regulator</fullName>
    </submittedName>
</protein>
<name>A0A9D2RLV5_9FIRM</name>
<comment type="similarity">
    <text evidence="1">Belongs to the LysR transcriptional regulatory family.</text>
</comment>
<keyword evidence="4" id="KW-0804">Transcription</keyword>
<dbReference type="GO" id="GO:0003700">
    <property type="term" value="F:DNA-binding transcription factor activity"/>
    <property type="evidence" value="ECO:0007669"/>
    <property type="project" value="InterPro"/>
</dbReference>
<organism evidence="6 7">
    <name type="scientific">Candidatus Enterocloster faecavium</name>
    <dbReference type="NCBI Taxonomy" id="2838560"/>
    <lineage>
        <taxon>Bacteria</taxon>
        <taxon>Bacillati</taxon>
        <taxon>Bacillota</taxon>
        <taxon>Clostridia</taxon>
        <taxon>Lachnospirales</taxon>
        <taxon>Lachnospiraceae</taxon>
        <taxon>Enterocloster</taxon>
    </lineage>
</organism>
<evidence type="ECO:0000256" key="3">
    <source>
        <dbReference type="ARBA" id="ARBA00023125"/>
    </source>
</evidence>
<dbReference type="InterPro" id="IPR036390">
    <property type="entry name" value="WH_DNA-bd_sf"/>
</dbReference>
<dbReference type="InterPro" id="IPR005119">
    <property type="entry name" value="LysR_subst-bd"/>
</dbReference>
<proteinExistence type="inferred from homology"/>
<gene>
    <name evidence="6" type="ORF">H9716_05310</name>
</gene>
<dbReference type="GO" id="GO:0032993">
    <property type="term" value="C:protein-DNA complex"/>
    <property type="evidence" value="ECO:0007669"/>
    <property type="project" value="TreeGrafter"/>
</dbReference>
<sequence length="307" mass="35046">MNLSNLKYVVEVEKTGSITRAAQNFFMNQPHLSRMIRELEKELGFQVFERTGRGMIPTQKGEQFLHYAKVILAQEEQIEALRQNSGSQALTIRLAAPRTSYLPLALALLVRESKTKAPLKISFRETNPRQVIRDVSAKDFDLGLLRCQELYLPFYQKMLQEENLESQMVWTFSCQVVFSSSHPLAQRENLTYLDLKPYVLAAFGDGPLPDFSFDGAQEADSSGISDNTLSVYDRASQLELLCRIPGAYMWDSPIPLEILKTLSLVQKPCSCPGNRYCDLLIWRNNYRFSAEEQNLVCCLRRIVSQLS</sequence>
<accession>A0A9D2RLV5</accession>
<evidence type="ECO:0000259" key="5">
    <source>
        <dbReference type="PROSITE" id="PS50931"/>
    </source>
</evidence>
<evidence type="ECO:0000313" key="6">
    <source>
        <dbReference type="EMBL" id="HJB07267.1"/>
    </source>
</evidence>
<reference evidence="6" key="1">
    <citation type="journal article" date="2021" name="PeerJ">
        <title>Extensive microbial diversity within the chicken gut microbiome revealed by metagenomics and culture.</title>
        <authorList>
            <person name="Gilroy R."/>
            <person name="Ravi A."/>
            <person name="Getino M."/>
            <person name="Pursley I."/>
            <person name="Horton D.L."/>
            <person name="Alikhan N.F."/>
            <person name="Baker D."/>
            <person name="Gharbi K."/>
            <person name="Hall N."/>
            <person name="Watson M."/>
            <person name="Adriaenssens E.M."/>
            <person name="Foster-Nyarko E."/>
            <person name="Jarju S."/>
            <person name="Secka A."/>
            <person name="Antonio M."/>
            <person name="Oren A."/>
            <person name="Chaudhuri R.R."/>
            <person name="La Ragione R."/>
            <person name="Hildebrand F."/>
            <person name="Pallen M.J."/>
        </authorList>
    </citation>
    <scope>NUCLEOTIDE SEQUENCE</scope>
    <source>
        <strain evidence="6">CHK188-4685</strain>
    </source>
</reference>
<dbReference type="Pfam" id="PF00126">
    <property type="entry name" value="HTH_1"/>
    <property type="match status" value="1"/>
</dbReference>
<dbReference type="PANTHER" id="PTHR30346">
    <property type="entry name" value="TRANSCRIPTIONAL DUAL REGULATOR HCAR-RELATED"/>
    <property type="match status" value="1"/>
</dbReference>
<evidence type="ECO:0000256" key="2">
    <source>
        <dbReference type="ARBA" id="ARBA00023015"/>
    </source>
</evidence>